<evidence type="ECO:0000313" key="6">
    <source>
        <dbReference type="EMBL" id="EQD30873.1"/>
    </source>
</evidence>
<dbReference type="PANTHER" id="PTHR38469">
    <property type="entry name" value="PERIPLASMIC PEPTIDASE SUBFAMILY S1B"/>
    <property type="match status" value="1"/>
</dbReference>
<evidence type="ECO:0000256" key="5">
    <source>
        <dbReference type="ARBA" id="ARBA00022801"/>
    </source>
</evidence>
<feature type="non-terminal residue" evidence="6">
    <location>
        <position position="244"/>
    </location>
</feature>
<organism evidence="6">
    <name type="scientific">mine drainage metagenome</name>
    <dbReference type="NCBI Taxonomy" id="410659"/>
    <lineage>
        <taxon>unclassified sequences</taxon>
        <taxon>metagenomes</taxon>
        <taxon>ecological metagenomes</taxon>
    </lineage>
</organism>
<proteinExistence type="inferred from homology"/>
<protein>
    <recommendedName>
        <fullName evidence="7">S46 family peptidase</fullName>
    </recommendedName>
</protein>
<dbReference type="EMBL" id="AUZZ01010107">
    <property type="protein sequence ID" value="EQD30873.1"/>
    <property type="molecule type" value="Genomic_DNA"/>
</dbReference>
<keyword evidence="3" id="KW-0645">Protease</keyword>
<reference evidence="6" key="1">
    <citation type="submission" date="2013-08" db="EMBL/GenBank/DDBJ databases">
        <authorList>
            <person name="Mendez C."/>
            <person name="Richter M."/>
            <person name="Ferrer M."/>
            <person name="Sanchez J."/>
        </authorList>
    </citation>
    <scope>NUCLEOTIDE SEQUENCE</scope>
</reference>
<dbReference type="GO" id="GO:0006508">
    <property type="term" value="P:proteolysis"/>
    <property type="evidence" value="ECO:0007669"/>
    <property type="project" value="UniProtKB-KW"/>
</dbReference>
<dbReference type="Pfam" id="PF10459">
    <property type="entry name" value="Peptidase_S46"/>
    <property type="match status" value="1"/>
</dbReference>
<evidence type="ECO:0000256" key="1">
    <source>
        <dbReference type="ARBA" id="ARBA00010491"/>
    </source>
</evidence>
<dbReference type="SUPFAM" id="SSF50494">
    <property type="entry name" value="Trypsin-like serine proteases"/>
    <property type="match status" value="1"/>
</dbReference>
<dbReference type="GO" id="GO:0070009">
    <property type="term" value="F:serine-type aminopeptidase activity"/>
    <property type="evidence" value="ECO:0007669"/>
    <property type="project" value="InterPro"/>
</dbReference>
<accession>T0YCM1</accession>
<evidence type="ECO:0000256" key="3">
    <source>
        <dbReference type="ARBA" id="ARBA00022670"/>
    </source>
</evidence>
<keyword evidence="5" id="KW-0378">Hydrolase</keyword>
<evidence type="ECO:0000256" key="4">
    <source>
        <dbReference type="ARBA" id="ARBA00022729"/>
    </source>
</evidence>
<dbReference type="AlphaFoldDB" id="T0YCM1"/>
<dbReference type="GO" id="GO:0008239">
    <property type="term" value="F:dipeptidyl-peptidase activity"/>
    <property type="evidence" value="ECO:0007669"/>
    <property type="project" value="InterPro"/>
</dbReference>
<keyword evidence="4" id="KW-0732">Signal</keyword>
<comment type="caution">
    <text evidence="6">The sequence shown here is derived from an EMBL/GenBank/DDBJ whole genome shotgun (WGS) entry which is preliminary data.</text>
</comment>
<dbReference type="PANTHER" id="PTHR38469:SF1">
    <property type="entry name" value="PERIPLASMIC PEPTIDASE SUBFAMILY S1B"/>
    <property type="match status" value="1"/>
</dbReference>
<comment type="similarity">
    <text evidence="1">Belongs to the peptidase S46 family.</text>
</comment>
<reference evidence="6" key="2">
    <citation type="journal article" date="2014" name="ISME J.">
        <title>Microbial stratification in low pH oxic and suboxic macroscopic growths along an acid mine drainage.</title>
        <authorList>
            <person name="Mendez-Garcia C."/>
            <person name="Mesa V."/>
            <person name="Sprenger R.R."/>
            <person name="Richter M."/>
            <person name="Diez M.S."/>
            <person name="Solano J."/>
            <person name="Bargiela R."/>
            <person name="Golyshina O.V."/>
            <person name="Manteca A."/>
            <person name="Ramos J.L."/>
            <person name="Gallego J.R."/>
            <person name="Llorente I."/>
            <person name="Martins Dos Santos V.A."/>
            <person name="Jensen O.N."/>
            <person name="Pelaez A.I."/>
            <person name="Sanchez J."/>
            <person name="Ferrer M."/>
        </authorList>
    </citation>
    <scope>NUCLEOTIDE SEQUENCE</scope>
</reference>
<gene>
    <name evidence="6" type="ORF">B2A_13947</name>
</gene>
<keyword evidence="2" id="KW-0031">Aminopeptidase</keyword>
<evidence type="ECO:0008006" key="7">
    <source>
        <dbReference type="Google" id="ProtNLM"/>
    </source>
</evidence>
<sequence>MKNRGPVWVFGLLLTLLLALPAAHAAEGMWPLSNLPVTALQRRFGFTPTAKWIRRVQLASVRLAGGCSGSFVSPHGLVLSNHHCAVGCLEGLSRPGQNLMARYFYAATRKEEPKCPAMEIEQLVSLQNVTAAVNRATHGKSAAAYAAAMRAVSNHLESACVAGDARRWRCELVRLYHGGQDWIYKYRRYQDVRLVFVPSQSTSFFGGYPDNFNYPRYDYDISLLRVYVHGKPAHTPEYFRLSAR</sequence>
<evidence type="ECO:0000256" key="2">
    <source>
        <dbReference type="ARBA" id="ARBA00022438"/>
    </source>
</evidence>
<dbReference type="InterPro" id="IPR009003">
    <property type="entry name" value="Peptidase_S1_PA"/>
</dbReference>
<dbReference type="InterPro" id="IPR019500">
    <property type="entry name" value="Pep_S46"/>
</dbReference>
<name>T0YCM1_9ZZZZ</name>